<feature type="compositionally biased region" description="Polar residues" evidence="1">
    <location>
        <begin position="224"/>
        <end position="244"/>
    </location>
</feature>
<feature type="region of interest" description="Disordered" evidence="1">
    <location>
        <begin position="91"/>
        <end position="114"/>
    </location>
</feature>
<reference evidence="2 3" key="1">
    <citation type="submission" date="2018-10" db="EMBL/GenBank/DDBJ databases">
        <title>Genome assembly for a Yunnan-Guizhou Plateau 3E fish, Anabarilius grahami (Regan), and its evolutionary and genetic applications.</title>
        <authorList>
            <person name="Jiang W."/>
        </authorList>
    </citation>
    <scope>NUCLEOTIDE SEQUENCE [LARGE SCALE GENOMIC DNA]</scope>
    <source>
        <strain evidence="2">AG-KIZ</strain>
        <tissue evidence="2">Muscle</tissue>
    </source>
</reference>
<dbReference type="EMBL" id="RJVU01026577">
    <property type="protein sequence ID" value="ROL49452.1"/>
    <property type="molecule type" value="Genomic_DNA"/>
</dbReference>
<organism evidence="2 3">
    <name type="scientific">Anabarilius grahami</name>
    <name type="common">Kanglang fish</name>
    <name type="synonym">Barilius grahami</name>
    <dbReference type="NCBI Taxonomy" id="495550"/>
    <lineage>
        <taxon>Eukaryota</taxon>
        <taxon>Metazoa</taxon>
        <taxon>Chordata</taxon>
        <taxon>Craniata</taxon>
        <taxon>Vertebrata</taxon>
        <taxon>Euteleostomi</taxon>
        <taxon>Actinopterygii</taxon>
        <taxon>Neopterygii</taxon>
        <taxon>Teleostei</taxon>
        <taxon>Ostariophysi</taxon>
        <taxon>Cypriniformes</taxon>
        <taxon>Xenocyprididae</taxon>
        <taxon>Xenocypridinae</taxon>
        <taxon>Xenocypridinae incertae sedis</taxon>
        <taxon>Anabarilius</taxon>
    </lineage>
</organism>
<keyword evidence="3" id="KW-1185">Reference proteome</keyword>
<feature type="region of interest" description="Disordered" evidence="1">
    <location>
        <begin position="195"/>
        <end position="244"/>
    </location>
</feature>
<feature type="compositionally biased region" description="Basic and acidic residues" evidence="1">
    <location>
        <begin position="91"/>
        <end position="100"/>
    </location>
</feature>
<name>A0A3N0YTC8_ANAGA</name>
<protein>
    <submittedName>
        <fullName evidence="2">Uncharacterized protein</fullName>
    </submittedName>
</protein>
<proteinExistence type="predicted"/>
<dbReference type="OrthoDB" id="8963702at2759"/>
<comment type="caution">
    <text evidence="2">The sequence shown here is derived from an EMBL/GenBank/DDBJ whole genome shotgun (WGS) entry which is preliminary data.</text>
</comment>
<gene>
    <name evidence="2" type="ORF">DPX16_15778</name>
</gene>
<evidence type="ECO:0000313" key="2">
    <source>
        <dbReference type="EMBL" id="ROL49452.1"/>
    </source>
</evidence>
<feature type="compositionally biased region" description="Basic and acidic residues" evidence="1">
    <location>
        <begin position="195"/>
        <end position="217"/>
    </location>
</feature>
<dbReference type="Proteomes" id="UP000281406">
    <property type="component" value="Unassembled WGS sequence"/>
</dbReference>
<accession>A0A3N0YTC8</accession>
<evidence type="ECO:0000256" key="1">
    <source>
        <dbReference type="SAM" id="MobiDB-lite"/>
    </source>
</evidence>
<sequence>MGKESRITIFYTSLIMAWKSSICEEYKHIFKEGIGRGGRLTVCKDEMLDTDNPILTITYYKGTFLLQGNEASLNSFEETFPLLKARVEEERDEPHAHCTDSEEEDPVKLSPSASDRRLRDSLALLELDFTEFREHAQLKLSDKHNTNMFIQELKDELRQVKKDTNSSISELTRALRELKEENQTLRTQICKLEEDSERKEENFSRQLQEMREQLNTEKHKRQHNSPQHSYTTDYTNTQTPCPPS</sequence>
<dbReference type="AlphaFoldDB" id="A0A3N0YTC8"/>
<evidence type="ECO:0000313" key="3">
    <source>
        <dbReference type="Proteomes" id="UP000281406"/>
    </source>
</evidence>